<dbReference type="PROSITE" id="PS51272">
    <property type="entry name" value="SLH"/>
    <property type="match status" value="3"/>
</dbReference>
<proteinExistence type="predicted"/>
<dbReference type="Pfam" id="PF00395">
    <property type="entry name" value="SLH"/>
    <property type="match status" value="2"/>
</dbReference>
<protein>
    <submittedName>
        <fullName evidence="3">S-layer homology domain-containing protein</fullName>
    </submittedName>
</protein>
<feature type="domain" description="SLH" evidence="2">
    <location>
        <begin position="1324"/>
        <end position="1395"/>
    </location>
</feature>
<dbReference type="InterPro" id="IPR001119">
    <property type="entry name" value="SLH_dom"/>
</dbReference>
<name>A0ABS7BVL6_9BACL</name>
<reference evidence="3 4" key="1">
    <citation type="submission" date="2021-07" db="EMBL/GenBank/DDBJ databases">
        <title>Paenibacillus radiodurans sp. nov., isolated from the southeastern edge of Tengger Desert.</title>
        <authorList>
            <person name="Zhang G."/>
        </authorList>
    </citation>
    <scope>NUCLEOTIDE SEQUENCE [LARGE SCALE GENOMIC DNA]</scope>
    <source>
        <strain evidence="3 4">CCM 7311</strain>
    </source>
</reference>
<keyword evidence="1" id="KW-0732">Signal</keyword>
<evidence type="ECO:0000313" key="4">
    <source>
        <dbReference type="Proteomes" id="UP001519887"/>
    </source>
</evidence>
<sequence length="1395" mass="152335">MIKKLGMWVMLLSLVISLLPMSSVKTAEAATGNFTFPSESDQIGSPRITTDERITLQGTINNVDPSSISYNVYQIVNPSTEEVGSKRENLTSNVSLNGFSIQIFNIQLFPGLNKITFKGTQGGGEVTNSIFLEYRNGPMLYDLTASLDGNQYPIIENGTTVVQSSASKGLNTADISITGKAPNAQQVTVVVNGSSKTYSVNNTNDNTFAAAPINLKKGKNLVTFKIANGTQVIQTTREIAFYNGNVTFYDVNINEVTSPPDAANSGALEYSPNLVIDTDNNLTITGKVIVPNSRYEVMTGTPPVPVMLPHPNPIASLGGDPNALSSLKASIKLATAATYTDITGDISSVSVVGTPLETDNFFIYEYQIDLGVASDLTLDQLYNVKLMADNEYNRHVGSTDIQQGTDALYFSLRDGETPFISQINYLPGYKPTAFEGIEGVPLEGKSIYGLPIGIEVLIGNPGSGSQSLNITSIQDLYGNKKDGSSTPKAEDYAEEISDTIITRMVDGQSVSFRRVVLEFAKMPFEGTQTISMKVDTGAESTAKFTLLFGPFASYNKIYDTMTIYDDSTKDLGDRVAEIIGVAGVSPDNSKLGLFQGELQNINNTDEIRYVADAATGPRTIYFYINNVPFALKPVSGVHDTHFILDGAPADAFNAMFSGENIIKFVFQGTKSYYEKVVKVNLVPTNLPIIPAQASGVYPFTYDGAVTDPKPIANDPKFPKQGSIYTTTEPYMNIFGTFDFIDLGETYDPTSGTGTVSSKMATLLTVVSGHSPADDYILNISGASLANDIQWKLSDPFMVVNGDTPVGIYPANATINGDLVVQYNLANQQFSFILKRQELNADGSSSVYLFNVYNSGTTGPKATYRMEVDPTTLPYKVLRPYLPAEGIVNKNFVDVIINARGADKVTINKIAAEKFEYDYNNDGVITDELDYPNAFKSTVTGLKAGVNKISFTIENASDKITSFINVTYTPTNIPGAEILDDMKSSNKVFEGALTLTFPKGAALIRRDFNVPSNFKNQVFSGHKLLFAIANPEDGVVDRREYDNPPADFDLIMQNFGTRFKVSFPTRFSKSSPVFWIDAGLADDLTTPGYDPLTMGVDPYQYPGAKGPGGTKIPTYDDRPDDRELVSSKRGSLTLAFDPSIRDTTGTIITVFRYDVKNKFWVNLGGVVDTKKNTITVPFDQFGYYVVAKMVYSFSDITNHPYARNYMEAIFSKGVMNAANFDDFGADMYTARGEFTRMMVKALDIPLNYELSKPHFDDVAPIINQDALWDYSYIETAAREGLIRGTQPRTFEPNANLSRADAAVFIARALDLKLETDPAKIDKALQKTFKDYGDISYYAKASVLAVANKGYIQGSPVDATDLKKGYVFEPQSNLLRSDASIIVGKLLADTKRLPKLT</sequence>
<feature type="signal peptide" evidence="1">
    <location>
        <begin position="1"/>
        <end position="29"/>
    </location>
</feature>
<dbReference type="EMBL" id="JAHZIK010000012">
    <property type="protein sequence ID" value="MBW7452695.1"/>
    <property type="molecule type" value="Genomic_DNA"/>
</dbReference>
<dbReference type="Proteomes" id="UP001519887">
    <property type="component" value="Unassembled WGS sequence"/>
</dbReference>
<feature type="domain" description="SLH" evidence="2">
    <location>
        <begin position="1255"/>
        <end position="1318"/>
    </location>
</feature>
<feature type="chain" id="PRO_5045522053" evidence="1">
    <location>
        <begin position="30"/>
        <end position="1395"/>
    </location>
</feature>
<evidence type="ECO:0000259" key="2">
    <source>
        <dbReference type="PROSITE" id="PS51272"/>
    </source>
</evidence>
<gene>
    <name evidence="3" type="ORF">K0U00_01390</name>
</gene>
<feature type="domain" description="SLH" evidence="2">
    <location>
        <begin position="1188"/>
        <end position="1251"/>
    </location>
</feature>
<organism evidence="3 4">
    <name type="scientific">Paenibacillus sepulcri</name>
    <dbReference type="NCBI Taxonomy" id="359917"/>
    <lineage>
        <taxon>Bacteria</taxon>
        <taxon>Bacillati</taxon>
        <taxon>Bacillota</taxon>
        <taxon>Bacilli</taxon>
        <taxon>Bacillales</taxon>
        <taxon>Paenibacillaceae</taxon>
        <taxon>Paenibacillus</taxon>
    </lineage>
</organism>
<keyword evidence="4" id="KW-1185">Reference proteome</keyword>
<evidence type="ECO:0000256" key="1">
    <source>
        <dbReference type="SAM" id="SignalP"/>
    </source>
</evidence>
<comment type="caution">
    <text evidence="3">The sequence shown here is derived from an EMBL/GenBank/DDBJ whole genome shotgun (WGS) entry which is preliminary data.</text>
</comment>
<accession>A0ABS7BVL6</accession>
<evidence type="ECO:0000313" key="3">
    <source>
        <dbReference type="EMBL" id="MBW7452695.1"/>
    </source>
</evidence>
<dbReference type="RefSeq" id="WP_210039025.1">
    <property type="nucleotide sequence ID" value="NZ_JBHLVU010000043.1"/>
</dbReference>